<evidence type="ECO:0000256" key="7">
    <source>
        <dbReference type="SAM" id="Phobius"/>
    </source>
</evidence>
<evidence type="ECO:0000259" key="8">
    <source>
        <dbReference type="Pfam" id="PF04239"/>
    </source>
</evidence>
<sequence>MQFYTPIFIKFALGILCLIVQINLLGKGNLAPTSAIDQIQNYVLGGIIGGIIYNDTITVLQFVLVLIIWTLLAFILKFIKEHNRFIKMLVDGKPMTLIQNGEVQVDVCLSNGISANDLMFKLRSNGIYEISQVKRAILEQNGQLTIIEFGDENLRYSIIVDGLSNTDVLELIDKDEEWLISQVQKQGFETMGAVYLGEYISGLLHLYGYTQPSATQDKQAKN</sequence>
<gene>
    <name evidence="10" type="ORF">HMPREF9088_2061</name>
</gene>
<dbReference type="RefSeq" id="WP_007209072.1">
    <property type="nucleotide sequence ID" value="NZ_GL622241.1"/>
</dbReference>
<evidence type="ECO:0008006" key="12">
    <source>
        <dbReference type="Google" id="ProtNLM"/>
    </source>
</evidence>
<dbReference type="Gene3D" id="3.30.240.20">
    <property type="entry name" value="bsu07140 like domains"/>
    <property type="match status" value="2"/>
</dbReference>
<evidence type="ECO:0000256" key="4">
    <source>
        <dbReference type="ARBA" id="ARBA00022692"/>
    </source>
</evidence>
<keyword evidence="5 7" id="KW-1133">Transmembrane helix</keyword>
<keyword evidence="11" id="KW-1185">Reference proteome</keyword>
<dbReference type="OrthoDB" id="9778331at2"/>
<dbReference type="STRING" id="888064.HMPREF9088_2061"/>
<keyword evidence="4 7" id="KW-0812">Transmembrane</keyword>
<name>E6LI71_ENTI1</name>
<evidence type="ECO:0000313" key="10">
    <source>
        <dbReference type="EMBL" id="EFU73106.1"/>
    </source>
</evidence>
<evidence type="ECO:0000256" key="2">
    <source>
        <dbReference type="ARBA" id="ARBA00006448"/>
    </source>
</evidence>
<dbReference type="eggNOG" id="COG2323">
    <property type="taxonomic scope" value="Bacteria"/>
</dbReference>
<feature type="domain" description="YetF C-terminal" evidence="8">
    <location>
        <begin position="82"/>
        <end position="199"/>
    </location>
</feature>
<dbReference type="InterPro" id="IPR007353">
    <property type="entry name" value="DUF421"/>
</dbReference>
<evidence type="ECO:0000313" key="11">
    <source>
        <dbReference type="Proteomes" id="UP000010296"/>
    </source>
</evidence>
<feature type="transmembrane region" description="Helical" evidence="7">
    <location>
        <begin position="59"/>
        <end position="79"/>
    </location>
</feature>
<evidence type="ECO:0000256" key="5">
    <source>
        <dbReference type="ARBA" id="ARBA00022989"/>
    </source>
</evidence>
<evidence type="ECO:0000256" key="3">
    <source>
        <dbReference type="ARBA" id="ARBA00022475"/>
    </source>
</evidence>
<keyword evidence="3" id="KW-1003">Cell membrane</keyword>
<dbReference type="Pfam" id="PF04239">
    <property type="entry name" value="DUF421"/>
    <property type="match status" value="1"/>
</dbReference>
<evidence type="ECO:0000259" key="9">
    <source>
        <dbReference type="Pfam" id="PF20730"/>
    </source>
</evidence>
<comment type="similarity">
    <text evidence="2">Belongs to the UPF0702 family.</text>
</comment>
<dbReference type="PATRIC" id="fig|888064.11.peg.1683"/>
<proteinExistence type="inferred from homology"/>
<keyword evidence="6 7" id="KW-0472">Membrane</keyword>
<dbReference type="Proteomes" id="UP000010296">
    <property type="component" value="Unassembled WGS sequence"/>
</dbReference>
<dbReference type="HOGENOM" id="CLU_077149_4_0_9"/>
<reference evidence="10 11" key="1">
    <citation type="submission" date="2010-12" db="EMBL/GenBank/DDBJ databases">
        <authorList>
            <person name="Muzny D."/>
            <person name="Qin X."/>
            <person name="Deng J."/>
            <person name="Jiang H."/>
            <person name="Liu Y."/>
            <person name="Qu J."/>
            <person name="Song X.-Z."/>
            <person name="Zhang L."/>
            <person name="Thornton R."/>
            <person name="Coyle M."/>
            <person name="Francisco L."/>
            <person name="Jackson L."/>
            <person name="Javaid M."/>
            <person name="Korchina V."/>
            <person name="Kovar C."/>
            <person name="Mata R."/>
            <person name="Mathew T."/>
            <person name="Ngo R."/>
            <person name="Nguyen L."/>
            <person name="Nguyen N."/>
            <person name="Okwuonu G."/>
            <person name="Ongeri F."/>
            <person name="Pham C."/>
            <person name="Simmons D."/>
            <person name="Wilczek-Boney K."/>
            <person name="Hale W."/>
            <person name="Jakkamsetti A."/>
            <person name="Pham P."/>
            <person name="Ruth R."/>
            <person name="San Lucas F."/>
            <person name="Warren J."/>
            <person name="Zhang J."/>
            <person name="Zhao Z."/>
            <person name="Zhou C."/>
            <person name="Zhu D."/>
            <person name="Lee S."/>
            <person name="Bess C."/>
            <person name="Blankenburg K."/>
            <person name="Forbes L."/>
            <person name="Fu Q."/>
            <person name="Gubbala S."/>
            <person name="Hirani K."/>
            <person name="Jayaseelan J.C."/>
            <person name="Lara F."/>
            <person name="Munidasa M."/>
            <person name="Palculict T."/>
            <person name="Patil S."/>
            <person name="Pu L.-L."/>
            <person name="Saada N."/>
            <person name="Tang L."/>
            <person name="Weissenberger G."/>
            <person name="Zhu Y."/>
            <person name="Hemphill L."/>
            <person name="Shang Y."/>
            <person name="Youmans B."/>
            <person name="Ayvaz T."/>
            <person name="Ross M."/>
            <person name="Santibanez J."/>
            <person name="Aqrawi P."/>
            <person name="Gross S."/>
            <person name="Joshi V."/>
            <person name="Fowler G."/>
            <person name="Nazareth L."/>
            <person name="Reid J."/>
            <person name="Worley K."/>
            <person name="Petrosino J."/>
            <person name="Highlander S."/>
            <person name="Gibbs R."/>
        </authorList>
    </citation>
    <scope>NUCLEOTIDE SEQUENCE [LARGE SCALE GENOMIC DNA]</scope>
    <source>
        <strain evidence="11">DSM 15952 / CCUG 50447 / LMG 22039 / TP 1.5</strain>
    </source>
</reference>
<accession>E6LI71</accession>
<dbReference type="AlphaFoldDB" id="E6LI71"/>
<dbReference type="Pfam" id="PF20730">
    <property type="entry name" value="YetF_N"/>
    <property type="match status" value="1"/>
</dbReference>
<protein>
    <recommendedName>
        <fullName evidence="12">DUF421 domain-containing protein</fullName>
    </recommendedName>
</protein>
<evidence type="ECO:0000256" key="1">
    <source>
        <dbReference type="ARBA" id="ARBA00004651"/>
    </source>
</evidence>
<dbReference type="EMBL" id="AEPV01000080">
    <property type="protein sequence ID" value="EFU73106.1"/>
    <property type="molecule type" value="Genomic_DNA"/>
</dbReference>
<dbReference type="PANTHER" id="PTHR34582:SF6">
    <property type="entry name" value="UPF0702 TRANSMEMBRANE PROTEIN YCAP"/>
    <property type="match status" value="1"/>
</dbReference>
<feature type="transmembrane region" description="Helical" evidence="7">
    <location>
        <begin position="7"/>
        <end position="25"/>
    </location>
</feature>
<dbReference type="PANTHER" id="PTHR34582">
    <property type="entry name" value="UPF0702 TRANSMEMBRANE PROTEIN YCAP"/>
    <property type="match status" value="1"/>
</dbReference>
<organism evidence="10 11">
    <name type="scientific">Enterococcus italicus (strain DSM 15952 / CCUG 50447 / LMG 22039 / TP 1.5)</name>
    <dbReference type="NCBI Taxonomy" id="888064"/>
    <lineage>
        <taxon>Bacteria</taxon>
        <taxon>Bacillati</taxon>
        <taxon>Bacillota</taxon>
        <taxon>Bacilli</taxon>
        <taxon>Lactobacillales</taxon>
        <taxon>Enterococcaceae</taxon>
        <taxon>Enterococcus</taxon>
    </lineage>
</organism>
<comment type="caution">
    <text evidence="10">The sequence shown here is derived from an EMBL/GenBank/DDBJ whole genome shotgun (WGS) entry which is preliminary data.</text>
</comment>
<dbReference type="InterPro" id="IPR023090">
    <property type="entry name" value="UPF0702_alpha/beta_dom_sf"/>
</dbReference>
<feature type="domain" description="YetF-like N-terminal transmembrane" evidence="9">
    <location>
        <begin position="5"/>
        <end position="79"/>
    </location>
</feature>
<evidence type="ECO:0000256" key="6">
    <source>
        <dbReference type="ARBA" id="ARBA00023136"/>
    </source>
</evidence>
<comment type="subcellular location">
    <subcellularLocation>
        <location evidence="1">Cell membrane</location>
        <topology evidence="1">Multi-pass membrane protein</topology>
    </subcellularLocation>
</comment>
<dbReference type="InterPro" id="IPR048454">
    <property type="entry name" value="YetF_N"/>
</dbReference>
<dbReference type="GO" id="GO:0005886">
    <property type="term" value="C:plasma membrane"/>
    <property type="evidence" value="ECO:0007669"/>
    <property type="project" value="UniProtKB-SubCell"/>
</dbReference>